<sequence length="265" mass="29570">MEHKAGLRERKKNATWELLRKTALDLFEASGFEDVSVAEIAAAAEVSKATVFNYFPTKEDLVIGGMKHHTGDAARIVRERPKGQTPHEALCGHYLRLLERRAPQVGLSDHPVFLRVQRLLAATPSLFIKAMDYRRQAAVLLAEALMEEGHTPLTSRLVASQLLHTQHILVEGNVRRMLAGDPVEAIHEEAVTAAEHAFGLLEHGIGNLMRRETDPPAPDPGFGPDGCRLDYHMHHAESEVREAVERVMNEPANDMLQTLVDPQRR</sequence>
<evidence type="ECO:0000313" key="7">
    <source>
        <dbReference type="Proteomes" id="UP000681341"/>
    </source>
</evidence>
<reference evidence="6 7" key="1">
    <citation type="submission" date="2021-03" db="EMBL/GenBank/DDBJ databases">
        <title>Glycomyces sp. nov., a novel actinomycete isolated from soil.</title>
        <authorList>
            <person name="Yang X."/>
            <person name="Xu X."/>
        </authorList>
    </citation>
    <scope>NUCLEOTIDE SEQUENCE [LARGE SCALE GENOMIC DNA]</scope>
    <source>
        <strain evidence="6 7">NEAU-S30</strain>
    </source>
</reference>
<accession>A0ABS3TYQ3</accession>
<organism evidence="6 7">
    <name type="scientific">Glycomyces niveus</name>
    <dbReference type="NCBI Taxonomy" id="2820287"/>
    <lineage>
        <taxon>Bacteria</taxon>
        <taxon>Bacillati</taxon>
        <taxon>Actinomycetota</taxon>
        <taxon>Actinomycetes</taxon>
        <taxon>Glycomycetales</taxon>
        <taxon>Glycomycetaceae</taxon>
        <taxon>Glycomyces</taxon>
    </lineage>
</organism>
<feature type="DNA-binding region" description="H-T-H motif" evidence="4">
    <location>
        <begin position="36"/>
        <end position="55"/>
    </location>
</feature>
<dbReference type="SUPFAM" id="SSF46689">
    <property type="entry name" value="Homeodomain-like"/>
    <property type="match status" value="1"/>
</dbReference>
<protein>
    <submittedName>
        <fullName evidence="6">TetR family transcriptional regulator</fullName>
    </submittedName>
</protein>
<feature type="domain" description="HTH tetR-type" evidence="5">
    <location>
        <begin position="13"/>
        <end position="73"/>
    </location>
</feature>
<dbReference type="EMBL" id="JAGFNP010000001">
    <property type="protein sequence ID" value="MBO3731638.1"/>
    <property type="molecule type" value="Genomic_DNA"/>
</dbReference>
<name>A0ABS3TYQ3_9ACTN</name>
<evidence type="ECO:0000256" key="1">
    <source>
        <dbReference type="ARBA" id="ARBA00023015"/>
    </source>
</evidence>
<gene>
    <name evidence="6" type="ORF">J5V16_02320</name>
</gene>
<comment type="caution">
    <text evidence="6">The sequence shown here is derived from an EMBL/GenBank/DDBJ whole genome shotgun (WGS) entry which is preliminary data.</text>
</comment>
<dbReference type="Gene3D" id="1.10.357.10">
    <property type="entry name" value="Tetracycline Repressor, domain 2"/>
    <property type="match status" value="1"/>
</dbReference>
<keyword evidence="7" id="KW-1185">Reference proteome</keyword>
<dbReference type="RefSeq" id="WP_208494325.1">
    <property type="nucleotide sequence ID" value="NZ_JAGFNP010000001.1"/>
</dbReference>
<keyword evidence="1" id="KW-0805">Transcription regulation</keyword>
<dbReference type="PROSITE" id="PS01081">
    <property type="entry name" value="HTH_TETR_1"/>
    <property type="match status" value="1"/>
</dbReference>
<keyword evidence="3" id="KW-0804">Transcription</keyword>
<keyword evidence="2 4" id="KW-0238">DNA-binding</keyword>
<evidence type="ECO:0000256" key="4">
    <source>
        <dbReference type="PROSITE-ProRule" id="PRU00335"/>
    </source>
</evidence>
<dbReference type="Proteomes" id="UP000681341">
    <property type="component" value="Unassembled WGS sequence"/>
</dbReference>
<dbReference type="InterPro" id="IPR009057">
    <property type="entry name" value="Homeodomain-like_sf"/>
</dbReference>
<dbReference type="Gene3D" id="1.10.10.60">
    <property type="entry name" value="Homeodomain-like"/>
    <property type="match status" value="1"/>
</dbReference>
<dbReference type="Pfam" id="PF00440">
    <property type="entry name" value="TetR_N"/>
    <property type="match status" value="1"/>
</dbReference>
<evidence type="ECO:0000313" key="6">
    <source>
        <dbReference type="EMBL" id="MBO3731638.1"/>
    </source>
</evidence>
<dbReference type="InterPro" id="IPR023772">
    <property type="entry name" value="DNA-bd_HTH_TetR-type_CS"/>
</dbReference>
<evidence type="ECO:0000259" key="5">
    <source>
        <dbReference type="PROSITE" id="PS50977"/>
    </source>
</evidence>
<evidence type="ECO:0000256" key="3">
    <source>
        <dbReference type="ARBA" id="ARBA00023163"/>
    </source>
</evidence>
<evidence type="ECO:0000256" key="2">
    <source>
        <dbReference type="ARBA" id="ARBA00023125"/>
    </source>
</evidence>
<dbReference type="PANTHER" id="PTHR30055">
    <property type="entry name" value="HTH-TYPE TRANSCRIPTIONAL REGULATOR RUTR"/>
    <property type="match status" value="1"/>
</dbReference>
<dbReference type="PROSITE" id="PS50977">
    <property type="entry name" value="HTH_TETR_2"/>
    <property type="match status" value="1"/>
</dbReference>
<dbReference type="InterPro" id="IPR050109">
    <property type="entry name" value="HTH-type_TetR-like_transc_reg"/>
</dbReference>
<dbReference type="PANTHER" id="PTHR30055:SF234">
    <property type="entry name" value="HTH-TYPE TRANSCRIPTIONAL REGULATOR BETI"/>
    <property type="match status" value="1"/>
</dbReference>
<dbReference type="PRINTS" id="PR00455">
    <property type="entry name" value="HTHTETR"/>
</dbReference>
<proteinExistence type="predicted"/>
<dbReference type="InterPro" id="IPR001647">
    <property type="entry name" value="HTH_TetR"/>
</dbReference>